<dbReference type="AlphaFoldDB" id="A0A0F5ZPL7"/>
<proteinExistence type="predicted"/>
<sequence length="97" mass="10370">MHGVLGIGHENVCLAVRVAFDRALRHENGLGIDALVDMDPDVHAGQQQAVGVGEPAAKRTCPVSRSTVTSENRSWPVRWSPLPSTVMEIGRLLASAC</sequence>
<evidence type="ECO:0000313" key="2">
    <source>
        <dbReference type="EMBL" id="KKD57584.1"/>
    </source>
</evidence>
<evidence type="ECO:0000256" key="1">
    <source>
        <dbReference type="SAM" id="MobiDB-lite"/>
    </source>
</evidence>
<comment type="caution">
    <text evidence="2">The sequence shown here is derived from an EMBL/GenBank/DDBJ whole genome shotgun (WGS) entry which is preliminary data.</text>
</comment>
<evidence type="ECO:0000313" key="3">
    <source>
        <dbReference type="Proteomes" id="UP000243478"/>
    </source>
</evidence>
<gene>
    <name evidence="2" type="ORF">VM57_04165</name>
</gene>
<reference evidence="2 3" key="1">
    <citation type="submission" date="2015-03" db="EMBL/GenBank/DDBJ databases">
        <title>Draft genome of Stenotrophomonas maltophila isolated from urine specimen.</title>
        <authorList>
            <person name="Murugan N."/>
            <person name="Malathi J."/>
            <person name="Umashankar V."/>
            <person name="Madhavan H."/>
        </authorList>
    </citation>
    <scope>NUCLEOTIDE SEQUENCE [LARGE SCALE GENOMIC DNA]</scope>
    <source>
        <strain evidence="2 3">JMNMN1</strain>
    </source>
</reference>
<dbReference type="EMBL" id="JZRZ01000008">
    <property type="protein sequence ID" value="KKD57584.1"/>
    <property type="molecule type" value="Genomic_DNA"/>
</dbReference>
<protein>
    <submittedName>
        <fullName evidence="2">Uncharacterized protein</fullName>
    </submittedName>
</protein>
<organism evidence="2 3">
    <name type="scientific">Stenotrophomonas maltophilia</name>
    <name type="common">Pseudomonas maltophilia</name>
    <name type="synonym">Xanthomonas maltophilia</name>
    <dbReference type="NCBI Taxonomy" id="40324"/>
    <lineage>
        <taxon>Bacteria</taxon>
        <taxon>Pseudomonadati</taxon>
        <taxon>Pseudomonadota</taxon>
        <taxon>Gammaproteobacteria</taxon>
        <taxon>Lysobacterales</taxon>
        <taxon>Lysobacteraceae</taxon>
        <taxon>Stenotrophomonas</taxon>
        <taxon>Stenotrophomonas maltophilia group</taxon>
    </lineage>
</organism>
<accession>A0A0F5ZPL7</accession>
<feature type="compositionally biased region" description="Polar residues" evidence="1">
    <location>
        <begin position="63"/>
        <end position="72"/>
    </location>
</feature>
<name>A0A0F5ZPL7_STEMA</name>
<dbReference type="Proteomes" id="UP000243478">
    <property type="component" value="Unassembled WGS sequence"/>
</dbReference>
<feature type="region of interest" description="Disordered" evidence="1">
    <location>
        <begin position="49"/>
        <end position="72"/>
    </location>
</feature>